<dbReference type="PANTHER" id="PTHR11109">
    <property type="entry name" value="GTP CYCLOHYDROLASE I"/>
    <property type="match status" value="1"/>
</dbReference>
<dbReference type="Pfam" id="PF01227">
    <property type="entry name" value="GTP_cyclohydroI"/>
    <property type="match status" value="1"/>
</dbReference>
<comment type="catalytic activity">
    <reaction evidence="1 8">
        <text>GTP + H2O = 7,8-dihydroneopterin 3'-triphosphate + formate + H(+)</text>
        <dbReference type="Rhea" id="RHEA:17473"/>
        <dbReference type="ChEBI" id="CHEBI:15377"/>
        <dbReference type="ChEBI" id="CHEBI:15378"/>
        <dbReference type="ChEBI" id="CHEBI:15740"/>
        <dbReference type="ChEBI" id="CHEBI:37565"/>
        <dbReference type="ChEBI" id="CHEBI:58462"/>
        <dbReference type="EC" id="3.5.4.16"/>
    </reaction>
</comment>
<keyword evidence="8" id="KW-0479">Metal-binding</keyword>
<dbReference type="KEGG" id="siw:GH266_05300"/>
<keyword evidence="8" id="KW-0862">Zinc</keyword>
<gene>
    <name evidence="8 11" type="primary">folE</name>
    <name evidence="11" type="ORF">GH266_05300</name>
</gene>
<dbReference type="RefSeq" id="WP_158192970.1">
    <property type="nucleotide sequence ID" value="NZ_CP046908.1"/>
</dbReference>
<feature type="binding site" evidence="8">
    <location>
        <position position="169"/>
    </location>
    <ligand>
        <name>Zn(2+)</name>
        <dbReference type="ChEBI" id="CHEBI:29105"/>
    </ligand>
</feature>
<dbReference type="InterPro" id="IPR001474">
    <property type="entry name" value="GTP_CycHdrlase_I"/>
</dbReference>
<dbReference type="InterPro" id="IPR043134">
    <property type="entry name" value="GTP-CH-I_N"/>
</dbReference>
<evidence type="ECO:0000313" key="11">
    <source>
        <dbReference type="EMBL" id="QGZ33980.1"/>
    </source>
</evidence>
<evidence type="ECO:0000256" key="8">
    <source>
        <dbReference type="HAMAP-Rule" id="MF_00223"/>
    </source>
</evidence>
<dbReference type="HAMAP" id="MF_00223">
    <property type="entry name" value="FolE"/>
    <property type="match status" value="1"/>
</dbReference>
<dbReference type="PANTHER" id="PTHR11109:SF7">
    <property type="entry name" value="GTP CYCLOHYDROLASE 1"/>
    <property type="match status" value="1"/>
</dbReference>
<dbReference type="Gene3D" id="1.10.286.10">
    <property type="match status" value="1"/>
</dbReference>
<dbReference type="EC" id="3.5.4.16" evidence="8"/>
<dbReference type="InterPro" id="IPR020602">
    <property type="entry name" value="GTP_CycHdrlase_I_dom"/>
</dbReference>
<feature type="region of interest" description="Disordered" evidence="9">
    <location>
        <begin position="1"/>
        <end position="23"/>
    </location>
</feature>
<dbReference type="NCBIfam" id="NF006826">
    <property type="entry name" value="PRK09347.1-3"/>
    <property type="match status" value="1"/>
</dbReference>
<dbReference type="GO" id="GO:0006729">
    <property type="term" value="P:tetrahydrobiopterin biosynthetic process"/>
    <property type="evidence" value="ECO:0007669"/>
    <property type="project" value="TreeGrafter"/>
</dbReference>
<evidence type="ECO:0000256" key="5">
    <source>
        <dbReference type="ARBA" id="ARBA00022563"/>
    </source>
</evidence>
<accession>A0A857C4R0</accession>
<evidence type="ECO:0000256" key="2">
    <source>
        <dbReference type="ARBA" id="ARBA00005080"/>
    </source>
</evidence>
<comment type="subunit">
    <text evidence="8">Homopolymer.</text>
</comment>
<evidence type="ECO:0000256" key="9">
    <source>
        <dbReference type="SAM" id="MobiDB-lite"/>
    </source>
</evidence>
<dbReference type="GO" id="GO:0008270">
    <property type="term" value="F:zinc ion binding"/>
    <property type="evidence" value="ECO:0007669"/>
    <property type="project" value="UniProtKB-UniRule"/>
</dbReference>
<dbReference type="InterPro" id="IPR018234">
    <property type="entry name" value="GTP_CycHdrlase_I_CS"/>
</dbReference>
<reference evidence="11 12" key="1">
    <citation type="submission" date="2019-12" db="EMBL/GenBank/DDBJ databases">
        <title>The genome of Stappia indica PHM037.</title>
        <authorList>
            <person name="Kacar D."/>
            <person name="Galan B."/>
            <person name="Canedo L."/>
            <person name="Rodriguez P."/>
            <person name="de la Calle F."/>
            <person name="Garcia J.L."/>
        </authorList>
    </citation>
    <scope>NUCLEOTIDE SEQUENCE [LARGE SCALE GENOMIC DNA]</scope>
    <source>
        <strain evidence="11 12">PHM037</strain>
    </source>
</reference>
<evidence type="ECO:0000256" key="1">
    <source>
        <dbReference type="ARBA" id="ARBA00001052"/>
    </source>
</evidence>
<dbReference type="NCBIfam" id="TIGR00063">
    <property type="entry name" value="folE"/>
    <property type="match status" value="1"/>
</dbReference>
<dbReference type="SUPFAM" id="SSF55620">
    <property type="entry name" value="Tetrahydrobiopterin biosynthesis enzymes-like"/>
    <property type="match status" value="1"/>
</dbReference>
<evidence type="ECO:0000256" key="3">
    <source>
        <dbReference type="ARBA" id="ARBA00008085"/>
    </source>
</evidence>
<dbReference type="FunFam" id="3.30.1130.10:FF:000001">
    <property type="entry name" value="GTP cyclohydrolase 1"/>
    <property type="match status" value="1"/>
</dbReference>
<dbReference type="GO" id="GO:0046654">
    <property type="term" value="P:tetrahydrofolate biosynthetic process"/>
    <property type="evidence" value="ECO:0007669"/>
    <property type="project" value="UniProtKB-UniRule"/>
</dbReference>
<feature type="binding site" evidence="8">
    <location>
        <position position="98"/>
    </location>
    <ligand>
        <name>Zn(2+)</name>
        <dbReference type="ChEBI" id="CHEBI:29105"/>
    </ligand>
</feature>
<dbReference type="UniPathway" id="UPA00848">
    <property type="reaction ID" value="UER00151"/>
</dbReference>
<keyword evidence="5 8" id="KW-0554">One-carbon metabolism</keyword>
<dbReference type="OrthoDB" id="9801207at2"/>
<comment type="pathway">
    <text evidence="2 8">Cofactor biosynthesis; 7,8-dihydroneopterin triphosphate biosynthesis; 7,8-dihydroneopterin triphosphate from GTP: step 1/1.</text>
</comment>
<dbReference type="FunFam" id="1.10.286.10:FF:000001">
    <property type="entry name" value="GTP cyclohydrolase 1"/>
    <property type="match status" value="1"/>
</dbReference>
<evidence type="ECO:0000256" key="7">
    <source>
        <dbReference type="ARBA" id="ARBA00023134"/>
    </source>
</evidence>
<evidence type="ECO:0000256" key="4">
    <source>
        <dbReference type="ARBA" id="ARBA00011857"/>
    </source>
</evidence>
<dbReference type="Proteomes" id="UP000435648">
    <property type="component" value="Chromosome"/>
</dbReference>
<dbReference type="GO" id="GO:0005737">
    <property type="term" value="C:cytoplasm"/>
    <property type="evidence" value="ECO:0007669"/>
    <property type="project" value="TreeGrafter"/>
</dbReference>
<dbReference type="EMBL" id="CP046908">
    <property type="protein sequence ID" value="QGZ33980.1"/>
    <property type="molecule type" value="Genomic_DNA"/>
</dbReference>
<comment type="similarity">
    <text evidence="3 8">Belongs to the GTP cyclohydrolase I family.</text>
</comment>
<organism evidence="11 12">
    <name type="scientific">Stappia indica</name>
    <dbReference type="NCBI Taxonomy" id="538381"/>
    <lineage>
        <taxon>Bacteria</taxon>
        <taxon>Pseudomonadati</taxon>
        <taxon>Pseudomonadota</taxon>
        <taxon>Alphaproteobacteria</taxon>
        <taxon>Hyphomicrobiales</taxon>
        <taxon>Stappiaceae</taxon>
        <taxon>Stappia</taxon>
    </lineage>
</organism>
<sequence>MDAILKPVTTRDDTAAATRPRPSREEVEAAVRTLLAWTGDDPEREGLLDTPKRVAKAYEEIFSGYFQDPAEHLKRTFEDVGGYDDIVLVRGIPFFSHCEHHMLPFVGEAHVAYYPSEGVVGLSKIARVIDIFAKRLQTQENLTAQVVDAIDTHLAPRGIAVMIEAEHQCMTMRGVQKQGVTTITTQFTGVFRDDPSEQVRFMSLVRGGRRD</sequence>
<evidence type="ECO:0000259" key="10">
    <source>
        <dbReference type="Pfam" id="PF01227"/>
    </source>
</evidence>
<feature type="domain" description="GTP cyclohydrolase I" evidence="10">
    <location>
        <begin position="28"/>
        <end position="205"/>
    </location>
</feature>
<dbReference type="NCBIfam" id="NF006825">
    <property type="entry name" value="PRK09347.1-2"/>
    <property type="match status" value="1"/>
</dbReference>
<keyword evidence="7 8" id="KW-0342">GTP-binding</keyword>
<dbReference type="PROSITE" id="PS00860">
    <property type="entry name" value="GTP_CYCLOHYDROL_1_2"/>
    <property type="match status" value="1"/>
</dbReference>
<evidence type="ECO:0000313" key="12">
    <source>
        <dbReference type="Proteomes" id="UP000435648"/>
    </source>
</evidence>
<feature type="binding site" evidence="8">
    <location>
        <position position="101"/>
    </location>
    <ligand>
        <name>Zn(2+)</name>
        <dbReference type="ChEBI" id="CHEBI:29105"/>
    </ligand>
</feature>
<dbReference type="Gene3D" id="3.30.1130.10">
    <property type="match status" value="1"/>
</dbReference>
<comment type="subunit">
    <text evidence="4">Toroid-shaped homodecamer, composed of two pentamers of five dimers.</text>
</comment>
<evidence type="ECO:0000256" key="6">
    <source>
        <dbReference type="ARBA" id="ARBA00022801"/>
    </source>
</evidence>
<dbReference type="GO" id="GO:0005525">
    <property type="term" value="F:GTP binding"/>
    <property type="evidence" value="ECO:0007669"/>
    <property type="project" value="UniProtKB-KW"/>
</dbReference>
<dbReference type="PROSITE" id="PS00859">
    <property type="entry name" value="GTP_CYCLOHYDROL_1_1"/>
    <property type="match status" value="1"/>
</dbReference>
<dbReference type="GO" id="GO:0006730">
    <property type="term" value="P:one-carbon metabolic process"/>
    <property type="evidence" value="ECO:0007669"/>
    <property type="project" value="UniProtKB-UniRule"/>
</dbReference>
<keyword evidence="8" id="KW-0547">Nucleotide-binding</keyword>
<dbReference type="GO" id="GO:0003934">
    <property type="term" value="F:GTP cyclohydrolase I activity"/>
    <property type="evidence" value="ECO:0007669"/>
    <property type="project" value="UniProtKB-UniRule"/>
</dbReference>
<dbReference type="InterPro" id="IPR043133">
    <property type="entry name" value="GTP-CH-I_C/QueF"/>
</dbReference>
<proteinExistence type="inferred from homology"/>
<dbReference type="AlphaFoldDB" id="A0A857C4R0"/>
<name>A0A857C4R0_9HYPH</name>
<keyword evidence="6 8" id="KW-0378">Hydrolase</keyword>
<protein>
    <recommendedName>
        <fullName evidence="8">GTP cyclohydrolase 1</fullName>
        <ecNumber evidence="8">3.5.4.16</ecNumber>
    </recommendedName>
    <alternativeName>
        <fullName evidence="8">GTP cyclohydrolase I</fullName>
        <shortName evidence="8">GTP-CH-I</shortName>
    </alternativeName>
</protein>